<dbReference type="PROSITE" id="PS51186">
    <property type="entry name" value="GNAT"/>
    <property type="match status" value="1"/>
</dbReference>
<gene>
    <name evidence="2" type="ORF">ABUE30_15465</name>
</gene>
<dbReference type="SUPFAM" id="SSF55729">
    <property type="entry name" value="Acyl-CoA N-acyltransferases (Nat)"/>
    <property type="match status" value="1"/>
</dbReference>
<comment type="caution">
    <text evidence="2">The sequence shown here is derived from an EMBL/GenBank/DDBJ whole genome shotgun (WGS) entry which is preliminary data.</text>
</comment>
<name>A0ABW9G9S2_9GAMM</name>
<dbReference type="InterPro" id="IPR016181">
    <property type="entry name" value="Acyl_CoA_acyltransferase"/>
</dbReference>
<dbReference type="RefSeq" id="WP_408624736.1">
    <property type="nucleotide sequence ID" value="NZ_JBEQCT010000008.1"/>
</dbReference>
<sequence>MIDPLTDMRKMSVSLVKIEQDSRYILENLFVYYIYDMSEFMGWSPDQQGQYTFNHESLTPYWQERDHIPYFIHVDNELAGFALIRHYPANPAVFDIEQFFVLRKFKGNGVGKKALSLVVGKHPGTWQIRVLKENKAALKFWEAALTAIVGAKFEITLDIDIDLQMHFLRFDSPLISH</sequence>
<reference evidence="2 3" key="1">
    <citation type="journal article" date="2013" name="Int. J. Syst. Evol. Microbiol.">
        <title>Celerinatantimonas yamalensis sp. nov., a cold-adapted diazotrophic bacterium from a cold permafrost brine.</title>
        <authorList>
            <person name="Shcherbakova V."/>
            <person name="Chuvilskaya N."/>
            <person name="Rivkina E."/>
            <person name="Demidov N."/>
            <person name="Uchaeva V."/>
            <person name="Suetin S."/>
            <person name="Suzina N."/>
            <person name="Gilichinsky D."/>
        </authorList>
    </citation>
    <scope>NUCLEOTIDE SEQUENCE [LARGE SCALE GENOMIC DNA]</scope>
    <source>
        <strain evidence="2 3">C7</strain>
    </source>
</reference>
<dbReference type="GO" id="GO:0016746">
    <property type="term" value="F:acyltransferase activity"/>
    <property type="evidence" value="ECO:0007669"/>
    <property type="project" value="UniProtKB-KW"/>
</dbReference>
<dbReference type="CDD" id="cd04301">
    <property type="entry name" value="NAT_SF"/>
    <property type="match status" value="1"/>
</dbReference>
<dbReference type="Gene3D" id="3.40.630.30">
    <property type="match status" value="1"/>
</dbReference>
<evidence type="ECO:0000313" key="2">
    <source>
        <dbReference type="EMBL" id="MFM2486437.1"/>
    </source>
</evidence>
<protein>
    <submittedName>
        <fullName evidence="2">GNAT family N-acetyltransferase</fullName>
        <ecNumber evidence="2">2.3.1.-</ecNumber>
    </submittedName>
</protein>
<dbReference type="Pfam" id="PF00583">
    <property type="entry name" value="Acetyltransf_1"/>
    <property type="match status" value="1"/>
</dbReference>
<accession>A0ABW9G9S2</accession>
<evidence type="ECO:0000259" key="1">
    <source>
        <dbReference type="PROSITE" id="PS51186"/>
    </source>
</evidence>
<dbReference type="EMBL" id="JBEQCT010000008">
    <property type="protein sequence ID" value="MFM2486437.1"/>
    <property type="molecule type" value="Genomic_DNA"/>
</dbReference>
<keyword evidence="3" id="KW-1185">Reference proteome</keyword>
<dbReference type="InterPro" id="IPR000182">
    <property type="entry name" value="GNAT_dom"/>
</dbReference>
<feature type="domain" description="N-acetyltransferase" evidence="1">
    <location>
        <begin position="30"/>
        <end position="175"/>
    </location>
</feature>
<proteinExistence type="predicted"/>
<keyword evidence="2" id="KW-0808">Transferase</keyword>
<evidence type="ECO:0000313" key="3">
    <source>
        <dbReference type="Proteomes" id="UP001629953"/>
    </source>
</evidence>
<dbReference type="EC" id="2.3.1.-" evidence="2"/>
<keyword evidence="2" id="KW-0012">Acyltransferase</keyword>
<dbReference type="Proteomes" id="UP001629953">
    <property type="component" value="Unassembled WGS sequence"/>
</dbReference>
<organism evidence="2 3">
    <name type="scientific">Celerinatantimonas yamalensis</name>
    <dbReference type="NCBI Taxonomy" id="559956"/>
    <lineage>
        <taxon>Bacteria</taxon>
        <taxon>Pseudomonadati</taxon>
        <taxon>Pseudomonadota</taxon>
        <taxon>Gammaproteobacteria</taxon>
        <taxon>Celerinatantimonadaceae</taxon>
        <taxon>Celerinatantimonas</taxon>
    </lineage>
</organism>